<organism evidence="5 6">
    <name type="scientific">Anaeromyxobacter diazotrophicus</name>
    <dbReference type="NCBI Taxonomy" id="2590199"/>
    <lineage>
        <taxon>Bacteria</taxon>
        <taxon>Pseudomonadati</taxon>
        <taxon>Myxococcota</taxon>
        <taxon>Myxococcia</taxon>
        <taxon>Myxococcales</taxon>
        <taxon>Cystobacterineae</taxon>
        <taxon>Anaeromyxobacteraceae</taxon>
        <taxon>Anaeromyxobacter</taxon>
    </lineage>
</organism>
<feature type="domain" description="Metalloenzyme" evidence="4">
    <location>
        <begin position="205"/>
        <end position="304"/>
    </location>
</feature>
<evidence type="ECO:0000256" key="1">
    <source>
        <dbReference type="ARBA" id="ARBA00010373"/>
    </source>
</evidence>
<sequence>MPVIFVFVDGVGAGARDPEVNPLARVDHLLSRFADGSGAPLPGGGRAVLADACLGVPGRPQSATGQATLLTGENAPRALGHHLLGFPNAPLRDLLRRASIFRRLAEAGRRGTFANAYPVAYLRALDLPCEGEPEPALLGRRRPRASATTVAFSAGAGPFRTWDDAGAGRGLTHDITGRRARALGARVPERTPEEAAAALLGIARGHDLTLFEFYETDEAGHARSMDHALDALARVDALLRALVAALPPDVALVVTSDHGNVEDLSARNHTLAPVPVLGFGAAAARLGEVMDLTHIAPLLLTLAGVGALPDRAAGG</sequence>
<evidence type="ECO:0000313" key="6">
    <source>
        <dbReference type="Proteomes" id="UP000503640"/>
    </source>
</evidence>
<dbReference type="GO" id="GO:0009117">
    <property type="term" value="P:nucleotide metabolic process"/>
    <property type="evidence" value="ECO:0007669"/>
    <property type="project" value="InterPro"/>
</dbReference>
<name>A0A7I9VJN2_9BACT</name>
<accession>A0A7I9VJN2</accession>
<dbReference type="SUPFAM" id="SSF53649">
    <property type="entry name" value="Alkaline phosphatase-like"/>
    <property type="match status" value="1"/>
</dbReference>
<evidence type="ECO:0000313" key="5">
    <source>
        <dbReference type="EMBL" id="GEJ56350.1"/>
    </source>
</evidence>
<dbReference type="PANTHER" id="PTHR21110:SF0">
    <property type="entry name" value="PHOSPHOPENTOMUTASE"/>
    <property type="match status" value="1"/>
</dbReference>
<dbReference type="GO" id="GO:0008973">
    <property type="term" value="F:phosphopentomutase activity"/>
    <property type="evidence" value="ECO:0007669"/>
    <property type="project" value="InterPro"/>
</dbReference>
<dbReference type="GO" id="GO:0005829">
    <property type="term" value="C:cytosol"/>
    <property type="evidence" value="ECO:0007669"/>
    <property type="project" value="TreeGrafter"/>
</dbReference>
<dbReference type="EMBL" id="BJTG01000002">
    <property type="protein sequence ID" value="GEJ56350.1"/>
    <property type="molecule type" value="Genomic_DNA"/>
</dbReference>
<proteinExistence type="inferred from homology"/>
<dbReference type="AlphaFoldDB" id="A0A7I9VJN2"/>
<dbReference type="PANTHER" id="PTHR21110">
    <property type="entry name" value="PHOSPHOPENTOMUTASE"/>
    <property type="match status" value="1"/>
</dbReference>
<keyword evidence="6" id="KW-1185">Reference proteome</keyword>
<comment type="similarity">
    <text evidence="1">Belongs to the phosphopentomutase family.</text>
</comment>
<comment type="caution">
    <text evidence="5">The sequence shown here is derived from an EMBL/GenBank/DDBJ whole genome shotgun (WGS) entry which is preliminary data.</text>
</comment>
<evidence type="ECO:0000256" key="3">
    <source>
        <dbReference type="ARBA" id="ARBA00023211"/>
    </source>
</evidence>
<evidence type="ECO:0000256" key="2">
    <source>
        <dbReference type="ARBA" id="ARBA00022723"/>
    </source>
</evidence>
<keyword evidence="2" id="KW-0479">Metal-binding</keyword>
<keyword evidence="3" id="KW-0464">Manganese</keyword>
<dbReference type="Pfam" id="PF01676">
    <property type="entry name" value="Metalloenzyme"/>
    <property type="match status" value="1"/>
</dbReference>
<protein>
    <submittedName>
        <fullName evidence="5">Metalloenzyme</fullName>
    </submittedName>
</protein>
<dbReference type="GO" id="GO:0000287">
    <property type="term" value="F:magnesium ion binding"/>
    <property type="evidence" value="ECO:0007669"/>
    <property type="project" value="InterPro"/>
</dbReference>
<gene>
    <name evidence="5" type="ORF">AMYX_10910</name>
</gene>
<dbReference type="Proteomes" id="UP000503640">
    <property type="component" value="Unassembled WGS sequence"/>
</dbReference>
<dbReference type="InterPro" id="IPR010045">
    <property type="entry name" value="DeoB"/>
</dbReference>
<dbReference type="Gene3D" id="3.40.720.10">
    <property type="entry name" value="Alkaline Phosphatase, subunit A"/>
    <property type="match status" value="1"/>
</dbReference>
<evidence type="ECO:0000259" key="4">
    <source>
        <dbReference type="Pfam" id="PF01676"/>
    </source>
</evidence>
<dbReference type="InterPro" id="IPR006124">
    <property type="entry name" value="Metalloenzyme"/>
</dbReference>
<dbReference type="InterPro" id="IPR017850">
    <property type="entry name" value="Alkaline_phosphatase_core_sf"/>
</dbReference>
<reference evidence="6" key="1">
    <citation type="journal article" date="2020" name="Appl. Environ. Microbiol.">
        <title>Diazotrophic Anaeromyxobacter Isolates from Soils.</title>
        <authorList>
            <person name="Masuda Y."/>
            <person name="Yamanaka H."/>
            <person name="Xu Z.X."/>
            <person name="Shiratori Y."/>
            <person name="Aono T."/>
            <person name="Amachi S."/>
            <person name="Senoo K."/>
            <person name="Itoh H."/>
        </authorList>
    </citation>
    <scope>NUCLEOTIDE SEQUENCE [LARGE SCALE GENOMIC DNA]</scope>
    <source>
        <strain evidence="6">R267</strain>
    </source>
</reference>
<dbReference type="GO" id="GO:0043094">
    <property type="term" value="P:metabolic compound salvage"/>
    <property type="evidence" value="ECO:0007669"/>
    <property type="project" value="InterPro"/>
</dbReference>
<dbReference type="RefSeq" id="WP_176063742.1">
    <property type="nucleotide sequence ID" value="NZ_BJTG01000002.1"/>
</dbReference>